<evidence type="ECO:0000313" key="2">
    <source>
        <dbReference type="Proteomes" id="UP000182253"/>
    </source>
</evidence>
<dbReference type="Proteomes" id="UP000182253">
    <property type="component" value="Unassembled WGS sequence"/>
</dbReference>
<dbReference type="AlphaFoldDB" id="A0A1F6UUU0"/>
<organism evidence="1 2">
    <name type="scientific">Candidatus Nomurabacteria bacterium RIFCSPHIGHO2_01_FULL_39_9</name>
    <dbReference type="NCBI Taxonomy" id="1801735"/>
    <lineage>
        <taxon>Bacteria</taxon>
        <taxon>Candidatus Nomuraibacteriota</taxon>
    </lineage>
</organism>
<dbReference type="STRING" id="1801735.A2645_02220"/>
<dbReference type="EMBL" id="MFTL01000027">
    <property type="protein sequence ID" value="OGI61175.1"/>
    <property type="molecule type" value="Genomic_DNA"/>
</dbReference>
<name>A0A1F6UUU0_9BACT</name>
<reference evidence="1 2" key="1">
    <citation type="journal article" date="2016" name="Nat. Commun.">
        <title>Thousands of microbial genomes shed light on interconnected biogeochemical processes in an aquifer system.</title>
        <authorList>
            <person name="Anantharaman K."/>
            <person name="Brown C.T."/>
            <person name="Hug L.A."/>
            <person name="Sharon I."/>
            <person name="Castelle C.J."/>
            <person name="Probst A.J."/>
            <person name="Thomas B.C."/>
            <person name="Singh A."/>
            <person name="Wilkins M.J."/>
            <person name="Karaoz U."/>
            <person name="Brodie E.L."/>
            <person name="Williams K.H."/>
            <person name="Hubbard S.S."/>
            <person name="Banfield J.F."/>
        </authorList>
    </citation>
    <scope>NUCLEOTIDE SEQUENCE [LARGE SCALE GENOMIC DNA]</scope>
</reference>
<comment type="caution">
    <text evidence="1">The sequence shown here is derived from an EMBL/GenBank/DDBJ whole genome shotgun (WGS) entry which is preliminary data.</text>
</comment>
<gene>
    <name evidence="1" type="ORF">A2645_02220</name>
</gene>
<evidence type="ECO:0008006" key="3">
    <source>
        <dbReference type="Google" id="ProtNLM"/>
    </source>
</evidence>
<accession>A0A1F6UUU0</accession>
<proteinExistence type="predicted"/>
<protein>
    <recommendedName>
        <fullName evidence="3">Flagellar assembly factor FliW</fullName>
    </recommendedName>
</protein>
<evidence type="ECO:0000313" key="1">
    <source>
        <dbReference type="EMBL" id="OGI61175.1"/>
    </source>
</evidence>
<sequence>MEKTITLSKGQPLHQICKENVGKPTLLRRKENDGVEVSLQWFGESESFDLSGMQFHFPINTEIATLFFKPEKFEVIMIGPIKNWPNKEAIPHLVEQVGGEDVIIIYFISSEIGVDGGNGQTVPAAGILPLRIMLADDNCGIIKPKEFFDDAVRTNAIKQFQSKE</sequence>